<evidence type="ECO:0000313" key="1">
    <source>
        <dbReference type="EMBL" id="KAE8130224.1"/>
    </source>
</evidence>
<dbReference type="RefSeq" id="WP_152579917.1">
    <property type="nucleotide sequence ID" value="NZ_QDAG01000001.1"/>
</dbReference>
<reference evidence="1 2" key="1">
    <citation type="submission" date="2018-04" db="EMBL/GenBank/DDBJ databases">
        <authorList>
            <person name="Eckel V.P."/>
            <person name="Vogel R.F."/>
        </authorList>
    </citation>
    <scope>NUCLEOTIDE SEQUENCE [LARGE SCALE GENOMIC DNA]</scope>
    <source>
        <strain evidence="2">TMW 2.1764</strain>
    </source>
</reference>
<name>A0A5N6S8T8_9BIFI</name>
<accession>A0A5N6S8T8</accession>
<dbReference type="Proteomes" id="UP000325415">
    <property type="component" value="Unassembled WGS sequence"/>
</dbReference>
<protein>
    <submittedName>
        <fullName evidence="1">Uncharacterized protein</fullName>
    </submittedName>
</protein>
<dbReference type="GeneID" id="78126321"/>
<proteinExistence type="predicted"/>
<sequence length="74" mass="8296">MPQEYNPTLVPDEQEPATLADAVHQLTRIADNLTPDGTMEVTRERVAAAWEQTGMRIYQDRFMDALGHLGVTIV</sequence>
<evidence type="ECO:0000313" key="2">
    <source>
        <dbReference type="Proteomes" id="UP000325415"/>
    </source>
</evidence>
<keyword evidence="2" id="KW-1185">Reference proteome</keyword>
<dbReference type="EMBL" id="QDAG01000001">
    <property type="protein sequence ID" value="KAE8130224.1"/>
    <property type="molecule type" value="Genomic_DNA"/>
</dbReference>
<dbReference type="AlphaFoldDB" id="A0A5N6S8T8"/>
<organism evidence="1 2">
    <name type="scientific">Bifidobacterium tibiigranuli</name>
    <dbReference type="NCBI Taxonomy" id="2172043"/>
    <lineage>
        <taxon>Bacteria</taxon>
        <taxon>Bacillati</taxon>
        <taxon>Actinomycetota</taxon>
        <taxon>Actinomycetes</taxon>
        <taxon>Bifidobacteriales</taxon>
        <taxon>Bifidobacteriaceae</taxon>
        <taxon>Bifidobacterium</taxon>
    </lineage>
</organism>
<gene>
    <name evidence="1" type="ORF">DDE84_01200</name>
</gene>
<comment type="caution">
    <text evidence="1">The sequence shown here is derived from an EMBL/GenBank/DDBJ whole genome shotgun (WGS) entry which is preliminary data.</text>
</comment>